<dbReference type="AlphaFoldDB" id="B9TKR7"/>
<organism evidence="1 2">
    <name type="scientific">Ricinus communis</name>
    <name type="common">Castor bean</name>
    <dbReference type="NCBI Taxonomy" id="3988"/>
    <lineage>
        <taxon>Eukaryota</taxon>
        <taxon>Viridiplantae</taxon>
        <taxon>Streptophyta</taxon>
        <taxon>Embryophyta</taxon>
        <taxon>Tracheophyta</taxon>
        <taxon>Spermatophyta</taxon>
        <taxon>Magnoliopsida</taxon>
        <taxon>eudicotyledons</taxon>
        <taxon>Gunneridae</taxon>
        <taxon>Pentapetalae</taxon>
        <taxon>rosids</taxon>
        <taxon>fabids</taxon>
        <taxon>Malpighiales</taxon>
        <taxon>Euphorbiaceae</taxon>
        <taxon>Acalyphoideae</taxon>
        <taxon>Acalypheae</taxon>
        <taxon>Ricinus</taxon>
    </lineage>
</organism>
<protein>
    <submittedName>
        <fullName evidence="1">Uncharacterized protein</fullName>
    </submittedName>
</protein>
<dbReference type="InParanoid" id="B9TKR7"/>
<feature type="non-terminal residue" evidence="1">
    <location>
        <position position="1"/>
    </location>
</feature>
<gene>
    <name evidence="1" type="ORF">RCOM_2042730</name>
</gene>
<sequence>AFSGETGVSTTVRLPAPNAPYDAVVEFDLDAPVVRPTIVVPSIDRVERLAAVSATAKRHNPDRVLLVTSYLTPSLVEACRTLELDAIDLSGNAFLRERKNLVFVAGRPRAAEAGANRLTVWTRRSMQ</sequence>
<dbReference type="EMBL" id="EQ985626">
    <property type="protein sequence ID" value="EEF23547.1"/>
    <property type="molecule type" value="Genomic_DNA"/>
</dbReference>
<evidence type="ECO:0000313" key="1">
    <source>
        <dbReference type="EMBL" id="EEF23547.1"/>
    </source>
</evidence>
<reference evidence="2" key="1">
    <citation type="journal article" date="2010" name="Nat. Biotechnol.">
        <title>Draft genome sequence of the oilseed species Ricinus communis.</title>
        <authorList>
            <person name="Chan A.P."/>
            <person name="Crabtree J."/>
            <person name="Zhao Q."/>
            <person name="Lorenzi H."/>
            <person name="Orvis J."/>
            <person name="Puiu D."/>
            <person name="Melake-Berhan A."/>
            <person name="Jones K.M."/>
            <person name="Redman J."/>
            <person name="Chen G."/>
            <person name="Cahoon E.B."/>
            <person name="Gedil M."/>
            <person name="Stanke M."/>
            <person name="Haas B.J."/>
            <person name="Wortman J.R."/>
            <person name="Fraser-Liggett C.M."/>
            <person name="Ravel J."/>
            <person name="Rabinowicz P.D."/>
        </authorList>
    </citation>
    <scope>NUCLEOTIDE SEQUENCE [LARGE SCALE GENOMIC DNA]</scope>
    <source>
        <strain evidence="2">cv. Hale</strain>
    </source>
</reference>
<keyword evidence="2" id="KW-1185">Reference proteome</keyword>
<name>B9TKR7_RICCO</name>
<evidence type="ECO:0000313" key="2">
    <source>
        <dbReference type="Proteomes" id="UP000008311"/>
    </source>
</evidence>
<dbReference type="Proteomes" id="UP000008311">
    <property type="component" value="Unassembled WGS sequence"/>
</dbReference>
<proteinExistence type="predicted"/>
<accession>B9TKR7</accession>
<feature type="non-terminal residue" evidence="1">
    <location>
        <position position="127"/>
    </location>
</feature>